<dbReference type="Gene3D" id="3.30.530.20">
    <property type="match status" value="1"/>
</dbReference>
<gene>
    <name evidence="3" type="ORF">KTT_56750</name>
</gene>
<dbReference type="InterPro" id="IPR023393">
    <property type="entry name" value="START-like_dom_sf"/>
</dbReference>
<evidence type="ECO:0000313" key="4">
    <source>
        <dbReference type="Proteomes" id="UP000287352"/>
    </source>
</evidence>
<dbReference type="Pfam" id="PF08327">
    <property type="entry name" value="AHSA1"/>
    <property type="match status" value="1"/>
</dbReference>
<evidence type="ECO:0000256" key="1">
    <source>
        <dbReference type="ARBA" id="ARBA00006817"/>
    </source>
</evidence>
<proteinExistence type="inferred from homology"/>
<dbReference type="Proteomes" id="UP000287352">
    <property type="component" value="Unassembled WGS sequence"/>
</dbReference>
<sequence length="146" mass="16305">MSAAVAAHEYEVIINAAPEVVWQAITSPDSTQKYYFKTRVESTWEKDSDFRYYNLDGSLSSEGKVIEIEPQSHLKTTFTPTWIPDSQASTVTWDIQPLGTTALVKLTHDSINDTAFAEGQFHAGWIYVLSSLKSLIETGEALPDLF</sequence>
<dbReference type="OrthoDB" id="148854at2"/>
<keyword evidence="4" id="KW-1185">Reference proteome</keyword>
<dbReference type="RefSeq" id="WP_126583227.1">
    <property type="nucleotide sequence ID" value="NZ_BIFR01000002.1"/>
</dbReference>
<dbReference type="SUPFAM" id="SSF55961">
    <property type="entry name" value="Bet v1-like"/>
    <property type="match status" value="1"/>
</dbReference>
<comment type="similarity">
    <text evidence="1">Belongs to the AHA1 family.</text>
</comment>
<accession>A0A402A9W8</accession>
<protein>
    <recommendedName>
        <fullName evidence="2">Activator of Hsp90 ATPase homologue 1/2-like C-terminal domain-containing protein</fullName>
    </recommendedName>
</protein>
<name>A0A402A9W8_9CHLR</name>
<dbReference type="EMBL" id="BIFR01000002">
    <property type="protein sequence ID" value="GCE15816.1"/>
    <property type="molecule type" value="Genomic_DNA"/>
</dbReference>
<dbReference type="AlphaFoldDB" id="A0A402A9W8"/>
<feature type="domain" description="Activator of Hsp90 ATPase homologue 1/2-like C-terminal" evidence="2">
    <location>
        <begin position="15"/>
        <end position="137"/>
    </location>
</feature>
<reference evidence="4" key="1">
    <citation type="submission" date="2018-12" db="EMBL/GenBank/DDBJ databases">
        <title>Tengunoibacter tsumagoiensis gen. nov., sp. nov., Dictyobacter kobayashii sp. nov., D. alpinus sp. nov., and D. joshuensis sp. nov. and description of Dictyobacteraceae fam. nov. within the order Ktedonobacterales isolated from Tengu-no-mugimeshi.</title>
        <authorList>
            <person name="Wang C.M."/>
            <person name="Zheng Y."/>
            <person name="Sakai Y."/>
            <person name="Toyoda A."/>
            <person name="Minakuchi Y."/>
            <person name="Abe K."/>
            <person name="Yokota A."/>
            <person name="Yabe S."/>
        </authorList>
    </citation>
    <scope>NUCLEOTIDE SEQUENCE [LARGE SCALE GENOMIC DNA]</scope>
    <source>
        <strain evidence="4">Uno3</strain>
    </source>
</reference>
<dbReference type="InterPro" id="IPR013538">
    <property type="entry name" value="ASHA1/2-like_C"/>
</dbReference>
<evidence type="ECO:0000259" key="2">
    <source>
        <dbReference type="Pfam" id="PF08327"/>
    </source>
</evidence>
<comment type="caution">
    <text evidence="3">The sequence shown here is derived from an EMBL/GenBank/DDBJ whole genome shotgun (WGS) entry which is preliminary data.</text>
</comment>
<organism evidence="3 4">
    <name type="scientific">Tengunoibacter tsumagoiensis</name>
    <dbReference type="NCBI Taxonomy" id="2014871"/>
    <lineage>
        <taxon>Bacteria</taxon>
        <taxon>Bacillati</taxon>
        <taxon>Chloroflexota</taxon>
        <taxon>Ktedonobacteria</taxon>
        <taxon>Ktedonobacterales</taxon>
        <taxon>Dictyobacteraceae</taxon>
        <taxon>Tengunoibacter</taxon>
    </lineage>
</organism>
<evidence type="ECO:0000313" key="3">
    <source>
        <dbReference type="EMBL" id="GCE15816.1"/>
    </source>
</evidence>